<name>A0A0A9B7K7_ARUDO</name>
<accession>A0A0A9B7K7</accession>
<reference evidence="1" key="2">
    <citation type="journal article" date="2015" name="Data Brief">
        <title>Shoot transcriptome of the giant reed, Arundo donax.</title>
        <authorList>
            <person name="Barrero R.A."/>
            <person name="Guerrero F.D."/>
            <person name="Moolhuijzen P."/>
            <person name="Goolsby J.A."/>
            <person name="Tidwell J."/>
            <person name="Bellgard S.E."/>
            <person name="Bellgard M.I."/>
        </authorList>
    </citation>
    <scope>NUCLEOTIDE SEQUENCE</scope>
    <source>
        <tissue evidence="1">Shoot tissue taken approximately 20 cm above the soil surface</tissue>
    </source>
</reference>
<dbReference type="EMBL" id="GBRH01238554">
    <property type="protein sequence ID" value="JAD59341.1"/>
    <property type="molecule type" value="Transcribed_RNA"/>
</dbReference>
<reference evidence="1" key="1">
    <citation type="submission" date="2014-09" db="EMBL/GenBank/DDBJ databases">
        <authorList>
            <person name="Magalhaes I.L.F."/>
            <person name="Oliveira U."/>
            <person name="Santos F.R."/>
            <person name="Vidigal T.H.D.A."/>
            <person name="Brescovit A.D."/>
            <person name="Santos A.J."/>
        </authorList>
    </citation>
    <scope>NUCLEOTIDE SEQUENCE</scope>
    <source>
        <tissue evidence="1">Shoot tissue taken approximately 20 cm above the soil surface</tissue>
    </source>
</reference>
<proteinExistence type="predicted"/>
<evidence type="ECO:0000313" key="1">
    <source>
        <dbReference type="EMBL" id="JAD59341.1"/>
    </source>
</evidence>
<sequence length="27" mass="3132">MTIYIFKILISVLLGKEMVKGKYRSPC</sequence>
<protein>
    <submittedName>
        <fullName evidence="1">Uncharacterized protein</fullName>
    </submittedName>
</protein>
<organism evidence="1">
    <name type="scientific">Arundo donax</name>
    <name type="common">Giant reed</name>
    <name type="synonym">Donax arundinaceus</name>
    <dbReference type="NCBI Taxonomy" id="35708"/>
    <lineage>
        <taxon>Eukaryota</taxon>
        <taxon>Viridiplantae</taxon>
        <taxon>Streptophyta</taxon>
        <taxon>Embryophyta</taxon>
        <taxon>Tracheophyta</taxon>
        <taxon>Spermatophyta</taxon>
        <taxon>Magnoliopsida</taxon>
        <taxon>Liliopsida</taxon>
        <taxon>Poales</taxon>
        <taxon>Poaceae</taxon>
        <taxon>PACMAD clade</taxon>
        <taxon>Arundinoideae</taxon>
        <taxon>Arundineae</taxon>
        <taxon>Arundo</taxon>
    </lineage>
</organism>
<dbReference type="AlphaFoldDB" id="A0A0A9B7K7"/>